<accession>A0A9P6AV14</accession>
<feature type="compositionally biased region" description="Basic and acidic residues" evidence="1">
    <location>
        <begin position="117"/>
        <end position="143"/>
    </location>
</feature>
<dbReference type="AlphaFoldDB" id="A0A9P6AV14"/>
<feature type="compositionally biased region" description="Basic and acidic residues" evidence="1">
    <location>
        <begin position="29"/>
        <end position="47"/>
    </location>
</feature>
<dbReference type="Proteomes" id="UP000886523">
    <property type="component" value="Unassembled WGS sequence"/>
</dbReference>
<organism evidence="2 3">
    <name type="scientific">Hydnum rufescens UP504</name>
    <dbReference type="NCBI Taxonomy" id="1448309"/>
    <lineage>
        <taxon>Eukaryota</taxon>
        <taxon>Fungi</taxon>
        <taxon>Dikarya</taxon>
        <taxon>Basidiomycota</taxon>
        <taxon>Agaricomycotina</taxon>
        <taxon>Agaricomycetes</taxon>
        <taxon>Cantharellales</taxon>
        <taxon>Hydnaceae</taxon>
        <taxon>Hydnum</taxon>
    </lineage>
</organism>
<gene>
    <name evidence="2" type="ORF">BS47DRAFT_1394381</name>
</gene>
<name>A0A9P6AV14_9AGAM</name>
<evidence type="ECO:0000313" key="3">
    <source>
        <dbReference type="Proteomes" id="UP000886523"/>
    </source>
</evidence>
<feature type="region of interest" description="Disordered" evidence="1">
    <location>
        <begin position="113"/>
        <end position="144"/>
    </location>
</feature>
<proteinExistence type="predicted"/>
<comment type="caution">
    <text evidence="2">The sequence shown here is derived from an EMBL/GenBank/DDBJ whole genome shotgun (WGS) entry which is preliminary data.</text>
</comment>
<feature type="region of interest" description="Disordered" evidence="1">
    <location>
        <begin position="22"/>
        <end position="54"/>
    </location>
</feature>
<reference evidence="2" key="1">
    <citation type="journal article" date="2020" name="Nat. Commun.">
        <title>Large-scale genome sequencing of mycorrhizal fungi provides insights into the early evolution of symbiotic traits.</title>
        <authorList>
            <person name="Miyauchi S."/>
            <person name="Kiss E."/>
            <person name="Kuo A."/>
            <person name="Drula E."/>
            <person name="Kohler A."/>
            <person name="Sanchez-Garcia M."/>
            <person name="Morin E."/>
            <person name="Andreopoulos B."/>
            <person name="Barry K.W."/>
            <person name="Bonito G."/>
            <person name="Buee M."/>
            <person name="Carver A."/>
            <person name="Chen C."/>
            <person name="Cichocki N."/>
            <person name="Clum A."/>
            <person name="Culley D."/>
            <person name="Crous P.W."/>
            <person name="Fauchery L."/>
            <person name="Girlanda M."/>
            <person name="Hayes R.D."/>
            <person name="Keri Z."/>
            <person name="LaButti K."/>
            <person name="Lipzen A."/>
            <person name="Lombard V."/>
            <person name="Magnuson J."/>
            <person name="Maillard F."/>
            <person name="Murat C."/>
            <person name="Nolan M."/>
            <person name="Ohm R.A."/>
            <person name="Pangilinan J."/>
            <person name="Pereira M.F."/>
            <person name="Perotto S."/>
            <person name="Peter M."/>
            <person name="Pfister S."/>
            <person name="Riley R."/>
            <person name="Sitrit Y."/>
            <person name="Stielow J.B."/>
            <person name="Szollosi G."/>
            <person name="Zifcakova L."/>
            <person name="Stursova M."/>
            <person name="Spatafora J.W."/>
            <person name="Tedersoo L."/>
            <person name="Vaario L.M."/>
            <person name="Yamada A."/>
            <person name="Yan M."/>
            <person name="Wang P."/>
            <person name="Xu J."/>
            <person name="Bruns T."/>
            <person name="Baldrian P."/>
            <person name="Vilgalys R."/>
            <person name="Dunand C."/>
            <person name="Henrissat B."/>
            <person name="Grigoriev I.V."/>
            <person name="Hibbett D."/>
            <person name="Nagy L.G."/>
            <person name="Martin F.M."/>
        </authorList>
    </citation>
    <scope>NUCLEOTIDE SEQUENCE</scope>
    <source>
        <strain evidence="2">UP504</strain>
    </source>
</reference>
<protein>
    <submittedName>
        <fullName evidence="2">Uncharacterized protein</fullName>
    </submittedName>
</protein>
<evidence type="ECO:0000313" key="2">
    <source>
        <dbReference type="EMBL" id="KAF9512249.1"/>
    </source>
</evidence>
<dbReference type="EMBL" id="MU128989">
    <property type="protein sequence ID" value="KAF9512249.1"/>
    <property type="molecule type" value="Genomic_DNA"/>
</dbReference>
<evidence type="ECO:0000256" key="1">
    <source>
        <dbReference type="SAM" id="MobiDB-lite"/>
    </source>
</evidence>
<sequence>MWRTKYTKEVHQKVDDRLLVEENSQGEAEVPRRAEENAQMRVEEHSQGTRRHPAVRKKLKYCPQRMITVQKMLASRQRRTVSLGKRRTIDLRKRTIDLQKRRTVDLWTEENYQSMDEGNRRPVEEENHQPTEEENHSVYRRGESIQQTRMLPLVDDENDHNDDSADKAADELAKMAVDDHALAHPQVTSQGSPGFATHTPEYSPITPEILTLPPDHHPIIDLLLRLMSFLLGRLQRIYLCEAQSHTLPSPSAPYSHQVSHKERRLEQCLNGVWLG</sequence>
<keyword evidence="3" id="KW-1185">Reference proteome</keyword>